<protein>
    <submittedName>
        <fullName evidence="1">Uncharacterized protein</fullName>
    </submittedName>
</protein>
<reference evidence="1 2" key="1">
    <citation type="journal article" date="2015" name="ISME J.">
        <title>Genomic and phenotypic differentiation among Methanosarcina mazei populations from Columbia River sediment.</title>
        <authorList>
            <person name="Youngblut N.D."/>
            <person name="Wirth J.S."/>
            <person name="Henriksen J.R."/>
            <person name="Smith M."/>
            <person name="Simon H."/>
            <person name="Metcalf W.W."/>
            <person name="Whitaker R.J."/>
        </authorList>
    </citation>
    <scope>NUCLEOTIDE SEQUENCE [LARGE SCALE GENOMIC DNA]</scope>
    <source>
        <strain evidence="1 2">2.F.T.0.2</strain>
    </source>
</reference>
<dbReference type="Proteomes" id="UP000034597">
    <property type="component" value="Unassembled WGS sequence"/>
</dbReference>
<evidence type="ECO:0000313" key="2">
    <source>
        <dbReference type="Proteomes" id="UP000034597"/>
    </source>
</evidence>
<dbReference type="PATRIC" id="fig|2209.60.peg.2343"/>
<comment type="caution">
    <text evidence="1">The sequence shown here is derived from an EMBL/GenBank/DDBJ whole genome shotgun (WGS) entry which is preliminary data.</text>
</comment>
<gene>
    <name evidence="1" type="ORF">DU40_10990</name>
</gene>
<sequence length="67" mass="7400">MPTFVGVISAFDVLCNIVNAEEGQELANRNAFSAKIVIEGVLKKDSLVYNTVFHNISNQLDYPIKLS</sequence>
<dbReference type="AlphaFoldDB" id="A0A0F8DT29"/>
<dbReference type="EMBL" id="JJOT01000016">
    <property type="protein sequence ID" value="KKG05818.1"/>
    <property type="molecule type" value="Genomic_DNA"/>
</dbReference>
<name>A0A0F8DT29_METMZ</name>
<organism evidence="1 2">
    <name type="scientific">Methanosarcina mazei</name>
    <name type="common">Methanosarcina frisia</name>
    <dbReference type="NCBI Taxonomy" id="2209"/>
    <lineage>
        <taxon>Archaea</taxon>
        <taxon>Methanobacteriati</taxon>
        <taxon>Methanobacteriota</taxon>
        <taxon>Stenosarchaea group</taxon>
        <taxon>Methanomicrobia</taxon>
        <taxon>Methanosarcinales</taxon>
        <taxon>Methanosarcinaceae</taxon>
        <taxon>Methanosarcina</taxon>
    </lineage>
</organism>
<evidence type="ECO:0000313" key="1">
    <source>
        <dbReference type="EMBL" id="KKG05818.1"/>
    </source>
</evidence>
<accession>A0A0F8DT29</accession>
<proteinExistence type="predicted"/>